<evidence type="ECO:0000256" key="5">
    <source>
        <dbReference type="ARBA" id="ARBA00022989"/>
    </source>
</evidence>
<organism evidence="9 10">
    <name type="scientific">Paenibacillus pini JCM 16418</name>
    <dbReference type="NCBI Taxonomy" id="1236976"/>
    <lineage>
        <taxon>Bacteria</taxon>
        <taxon>Bacillati</taxon>
        <taxon>Bacillota</taxon>
        <taxon>Bacilli</taxon>
        <taxon>Bacillales</taxon>
        <taxon>Paenibacillaceae</taxon>
        <taxon>Paenibacillus</taxon>
    </lineage>
</organism>
<dbReference type="InterPro" id="IPR035906">
    <property type="entry name" value="MetI-like_sf"/>
</dbReference>
<sequence>MRRSIGDISFSVINYMFLAALGMITVYPFLNLLAISFNDSLDSLRGAVYVFPNEFTLDNYRVVFKSDSLLHAGILSVARTVLGTALSVLCTAMLAYTLSRREYMFRKPINLILIVSMYLNGGIIPTYLLIKNLGMTNTFWVYIIPGLISVFNVIIIRSYFEQLPEGLIESAKVEGASDISILFRVILPISLPVISTITLFVAVGHWSSWFDNYLYNSKENLSVLQYELMKILIQSTNQVSSNATGYVDKNVLAQTTPQSIRATLTVIVTMPIIFIYPFLQKYFIKGMTVGAMKE</sequence>
<dbReference type="SUPFAM" id="SSF161098">
    <property type="entry name" value="MetI-like"/>
    <property type="match status" value="1"/>
</dbReference>
<dbReference type="CDD" id="cd06261">
    <property type="entry name" value="TM_PBP2"/>
    <property type="match status" value="1"/>
</dbReference>
<evidence type="ECO:0000256" key="6">
    <source>
        <dbReference type="ARBA" id="ARBA00023136"/>
    </source>
</evidence>
<proteinExistence type="inferred from homology"/>
<evidence type="ECO:0000256" key="4">
    <source>
        <dbReference type="ARBA" id="ARBA00022692"/>
    </source>
</evidence>
<dbReference type="EMBL" id="BAVZ01000008">
    <property type="protein sequence ID" value="GAF08858.1"/>
    <property type="molecule type" value="Genomic_DNA"/>
</dbReference>
<reference evidence="9 10" key="1">
    <citation type="journal article" date="2014" name="Genome Announc.">
        <title>Draft Genome Sequence of Paenibacillus pini JCM 16418T, Isolated from the Rhizosphere of Pine Tree.</title>
        <authorList>
            <person name="Yuki M."/>
            <person name="Oshima K."/>
            <person name="Suda W."/>
            <person name="Oshida Y."/>
            <person name="Kitamura K."/>
            <person name="Iida Y."/>
            <person name="Hattori M."/>
            <person name="Ohkuma M."/>
        </authorList>
    </citation>
    <scope>NUCLEOTIDE SEQUENCE [LARGE SCALE GENOMIC DNA]</scope>
    <source>
        <strain evidence="9 10">JCM 16418</strain>
    </source>
</reference>
<feature type="transmembrane region" description="Helical" evidence="7">
    <location>
        <begin position="181"/>
        <end position="206"/>
    </location>
</feature>
<evidence type="ECO:0000313" key="9">
    <source>
        <dbReference type="EMBL" id="GAF08858.1"/>
    </source>
</evidence>
<feature type="transmembrane region" description="Helical" evidence="7">
    <location>
        <begin position="69"/>
        <end position="96"/>
    </location>
</feature>
<evidence type="ECO:0000313" key="10">
    <source>
        <dbReference type="Proteomes" id="UP000019364"/>
    </source>
</evidence>
<keyword evidence="4 7" id="KW-0812">Transmembrane</keyword>
<comment type="similarity">
    <text evidence="7">Belongs to the binding-protein-dependent transport system permease family.</text>
</comment>
<dbReference type="GO" id="GO:0055085">
    <property type="term" value="P:transmembrane transport"/>
    <property type="evidence" value="ECO:0007669"/>
    <property type="project" value="InterPro"/>
</dbReference>
<dbReference type="OrthoDB" id="9810086at2"/>
<keyword evidence="10" id="KW-1185">Reference proteome</keyword>
<keyword evidence="3" id="KW-1003">Cell membrane</keyword>
<gene>
    <name evidence="9" type="ORF">JCM16418_2966</name>
</gene>
<dbReference type="Gene3D" id="1.10.3720.10">
    <property type="entry name" value="MetI-like"/>
    <property type="match status" value="1"/>
</dbReference>
<evidence type="ECO:0000256" key="3">
    <source>
        <dbReference type="ARBA" id="ARBA00022475"/>
    </source>
</evidence>
<evidence type="ECO:0000259" key="8">
    <source>
        <dbReference type="PROSITE" id="PS50928"/>
    </source>
</evidence>
<dbReference type="PANTHER" id="PTHR43744">
    <property type="entry name" value="ABC TRANSPORTER PERMEASE PROTEIN MG189-RELATED-RELATED"/>
    <property type="match status" value="1"/>
</dbReference>
<feature type="transmembrane region" description="Helical" evidence="7">
    <location>
        <begin position="12"/>
        <end position="35"/>
    </location>
</feature>
<keyword evidence="2 7" id="KW-0813">Transport</keyword>
<evidence type="ECO:0000256" key="1">
    <source>
        <dbReference type="ARBA" id="ARBA00004651"/>
    </source>
</evidence>
<protein>
    <submittedName>
        <fullName evidence="9">ABC transporter</fullName>
    </submittedName>
</protein>
<feature type="transmembrane region" description="Helical" evidence="7">
    <location>
        <begin position="260"/>
        <end position="279"/>
    </location>
</feature>
<dbReference type="STRING" id="1236976.JCM16418_2966"/>
<feature type="transmembrane region" description="Helical" evidence="7">
    <location>
        <begin position="139"/>
        <end position="160"/>
    </location>
</feature>
<evidence type="ECO:0000256" key="7">
    <source>
        <dbReference type="RuleBase" id="RU363032"/>
    </source>
</evidence>
<dbReference type="AlphaFoldDB" id="W7YMK7"/>
<dbReference type="PROSITE" id="PS50928">
    <property type="entry name" value="ABC_TM1"/>
    <property type="match status" value="1"/>
</dbReference>
<dbReference type="Proteomes" id="UP000019364">
    <property type="component" value="Unassembled WGS sequence"/>
</dbReference>
<feature type="domain" description="ABC transmembrane type-1" evidence="8">
    <location>
        <begin position="73"/>
        <end position="279"/>
    </location>
</feature>
<dbReference type="PANTHER" id="PTHR43744:SF9">
    <property type="entry name" value="POLYGALACTURONAN_RHAMNOGALACTURONAN TRANSPORT SYSTEM PERMEASE PROTEIN YTCP"/>
    <property type="match status" value="1"/>
</dbReference>
<accession>W7YMK7</accession>
<evidence type="ECO:0000256" key="2">
    <source>
        <dbReference type="ARBA" id="ARBA00022448"/>
    </source>
</evidence>
<dbReference type="Pfam" id="PF00528">
    <property type="entry name" value="BPD_transp_1"/>
    <property type="match status" value="1"/>
</dbReference>
<comment type="caution">
    <text evidence="9">The sequence shown here is derived from an EMBL/GenBank/DDBJ whole genome shotgun (WGS) entry which is preliminary data.</text>
</comment>
<dbReference type="GO" id="GO:0005886">
    <property type="term" value="C:plasma membrane"/>
    <property type="evidence" value="ECO:0007669"/>
    <property type="project" value="UniProtKB-SubCell"/>
</dbReference>
<keyword evidence="5 7" id="KW-1133">Transmembrane helix</keyword>
<feature type="transmembrane region" description="Helical" evidence="7">
    <location>
        <begin position="108"/>
        <end position="127"/>
    </location>
</feature>
<comment type="subcellular location">
    <subcellularLocation>
        <location evidence="1 7">Cell membrane</location>
        <topology evidence="1 7">Multi-pass membrane protein</topology>
    </subcellularLocation>
</comment>
<dbReference type="eggNOG" id="COG0395">
    <property type="taxonomic scope" value="Bacteria"/>
</dbReference>
<dbReference type="RefSeq" id="WP_036649647.1">
    <property type="nucleotide sequence ID" value="NZ_BAVZ01000008.1"/>
</dbReference>
<dbReference type="InterPro" id="IPR000515">
    <property type="entry name" value="MetI-like"/>
</dbReference>
<name>W7YMK7_9BACL</name>
<keyword evidence="6 7" id="KW-0472">Membrane</keyword>